<keyword evidence="1" id="KW-0732">Signal</keyword>
<sequence>MRKAIILLLPFLSLNLIAQDDLEIQKEAILKEGIELYKSEKASWQGTDEFLAIYSNPNNVGGYFSYNEGELSKCIFYSNSDAPIVIGTITIQNNSDNFRPITNLEEREFSTKEKDLYSIRESAINIIQNDSFFKHYNIGRLNIIPLVNGTEKKVYVLTGPNEAGVVIFGNDYLLTFDQDNKLINKKQLHQNIIPIDSGMLESKTIVKTMHSHSDETGSLITATDICTLLLYGDYITWEKHIVLGKDHYSIWYPKTKELKIAPRKEGGDITQELKEY</sequence>
<accession>A0A164A960</accession>
<name>A0A164A960_9FLAO</name>
<reference evidence="2 3" key="1">
    <citation type="submission" date="2016-01" db="EMBL/GenBank/DDBJ databases">
        <title>Whole genome sequencing of Myroides marinus L41.</title>
        <authorList>
            <person name="Hong K.W."/>
        </authorList>
    </citation>
    <scope>NUCLEOTIDE SEQUENCE [LARGE SCALE GENOMIC DNA]</scope>
    <source>
        <strain evidence="2 3">L41</strain>
    </source>
</reference>
<proteinExistence type="predicted"/>
<dbReference type="RefSeq" id="WP_038984734.1">
    <property type="nucleotide sequence ID" value="NZ_JWJO01000006.1"/>
</dbReference>
<feature type="signal peptide" evidence="1">
    <location>
        <begin position="1"/>
        <end position="18"/>
    </location>
</feature>
<evidence type="ECO:0000313" key="2">
    <source>
        <dbReference type="EMBL" id="KZE83382.1"/>
    </source>
</evidence>
<dbReference type="EMBL" id="LQNU01000039">
    <property type="protein sequence ID" value="KZE83382.1"/>
    <property type="molecule type" value="Genomic_DNA"/>
</dbReference>
<comment type="caution">
    <text evidence="2">The sequence shown here is derived from an EMBL/GenBank/DDBJ whole genome shotgun (WGS) entry which is preliminary data.</text>
</comment>
<dbReference type="OrthoDB" id="1075024at2"/>
<evidence type="ECO:0000256" key="1">
    <source>
        <dbReference type="SAM" id="SignalP"/>
    </source>
</evidence>
<protein>
    <submittedName>
        <fullName evidence="2">Uncharacterized protein</fullName>
    </submittedName>
</protein>
<evidence type="ECO:0000313" key="3">
    <source>
        <dbReference type="Proteomes" id="UP000076630"/>
    </source>
</evidence>
<feature type="chain" id="PRO_5007848611" evidence="1">
    <location>
        <begin position="19"/>
        <end position="276"/>
    </location>
</feature>
<organism evidence="2 3">
    <name type="scientific">Myroides marinus</name>
    <dbReference type="NCBI Taxonomy" id="703342"/>
    <lineage>
        <taxon>Bacteria</taxon>
        <taxon>Pseudomonadati</taxon>
        <taxon>Bacteroidota</taxon>
        <taxon>Flavobacteriia</taxon>
        <taxon>Flavobacteriales</taxon>
        <taxon>Flavobacteriaceae</taxon>
        <taxon>Myroides</taxon>
    </lineage>
</organism>
<dbReference type="AlphaFoldDB" id="A0A164A960"/>
<gene>
    <name evidence="2" type="ORF">AV926_00230</name>
</gene>
<keyword evidence="3" id="KW-1185">Reference proteome</keyword>
<dbReference type="Proteomes" id="UP000076630">
    <property type="component" value="Unassembled WGS sequence"/>
</dbReference>